<accession>C9YEE5</accession>
<dbReference type="Pfam" id="PF26621">
    <property type="entry name" value="DUF8198"/>
    <property type="match status" value="1"/>
</dbReference>
<name>C9YEE5_CURXX</name>
<sequence>MGPLIAKSTTKCAHSFPTLRLMNSPRGKQQIREALAQVEVLRLQSRSSPAVLRALSLVKAYQCRRFEATYQDLLASDTYGPACRFFLDELYSPKDFSQRDAEFSKIAGAVERLFPRSIVDIAVALADLHAITEELDAAMAASISSNLDCALVDSRLDDSLYQQTWRDVGRTRDRKSQLERVIQLGSKLGKVTRLPGIKLTLRAMRRPAAAANLSTLQQFLEEGFETFANMAREQYALENFLEIIKKRESEWMNQLN</sequence>
<gene>
    <name evidence="2" type="ORF">Csp_D29510</name>
</gene>
<reference evidence="2" key="1">
    <citation type="journal article" date="2010" name="Nature">
        <title>The Dynamic genome of Hydra.</title>
        <authorList>
            <person name="Chapman J.A."/>
            <person name="Kirkness E.F."/>
            <person name="Simakov O."/>
            <person name="Hampson S.E."/>
            <person name="Mitros T."/>
            <person name="Weinmaier T."/>
            <person name="Rattei T."/>
            <person name="Balasubramanian P.G."/>
            <person name="Borman J."/>
            <person name="Busam D."/>
            <person name="Disbennett K."/>
            <person name="Pfannkoch C."/>
            <person name="Sumin N."/>
            <person name="Sutton G."/>
            <person name="Viswanathan L."/>
            <person name="Walenz B."/>
            <person name="Goodstein D.M."/>
            <person name="Hellsten U."/>
            <person name="Kawashima T."/>
            <person name="Prochnik S.E."/>
            <person name="Putnam N.H."/>
            <person name="Shu S."/>
            <person name="Blumberg B."/>
            <person name="Dana C.E."/>
            <person name="Gee L."/>
            <person name="Kibler D.F."/>
            <person name="Law L."/>
            <person name="Lindgens D."/>
            <person name="Martinez D.E."/>
            <person name="Peng J."/>
            <person name="Wigge P.A."/>
            <person name="Bertulat B."/>
            <person name="Guder C."/>
            <person name="Nakamura Y."/>
            <person name="Ozbek S."/>
            <person name="Watanabe H."/>
            <person name="Khalturin K."/>
            <person name="Hemmrich G."/>
            <person name="Franke A."/>
            <person name="Augustin R."/>
            <person name="Fraune S."/>
            <person name="Hayakawa E."/>
            <person name="Hayakawa S."/>
            <person name="Hirose M."/>
            <person name="Hwang J."/>
            <person name="Ikeo K."/>
            <person name="Nishimiya-Fujisawa C."/>
            <person name="Ogura A."/>
            <person name="Takahashi T."/>
            <person name="Steinmetz P.R."/>
            <person name="Zhang X."/>
            <person name="Aufschnaiter R."/>
            <person name="Eder M.K."/>
            <person name="Gorny A.K."/>
            <person name="Salvenmoser W."/>
            <person name="Heimberg A.M."/>
            <person name="Wheeler B.M."/>
            <person name="Peterson K.J."/>
            <person name="Boettger A."/>
            <person name="Tischler P."/>
            <person name="Wolf A."/>
            <person name="Gojobori T."/>
            <person name="Remington K.A."/>
            <person name="Strausberg R.L."/>
            <person name="Venter J."/>
            <person name="Technau U."/>
            <person name="Hobmayer B."/>
            <person name="Bosch T.C."/>
            <person name="Holstein T.W."/>
            <person name="Fujisawa T."/>
            <person name="Bode H.R."/>
            <person name="David C.N."/>
            <person name="Rokhsar D.S."/>
            <person name="Steele R.E."/>
        </authorList>
    </citation>
    <scope>NUCLEOTIDE SEQUENCE</scope>
</reference>
<dbReference type="InterPro" id="IPR058511">
    <property type="entry name" value="DUF8198"/>
</dbReference>
<dbReference type="NCBIfam" id="NF047641">
    <property type="entry name" value="FFLEE_fam"/>
    <property type="match status" value="1"/>
</dbReference>
<dbReference type="EMBL" id="FN543107">
    <property type="protein sequence ID" value="CBA31916.1"/>
    <property type="molecule type" value="Genomic_DNA"/>
</dbReference>
<dbReference type="InterPro" id="IPR058063">
    <property type="entry name" value="FFLEE_fam"/>
</dbReference>
<proteinExistence type="predicted"/>
<feature type="domain" description="DUF8198" evidence="1">
    <location>
        <begin position="44"/>
        <end position="255"/>
    </location>
</feature>
<dbReference type="AlphaFoldDB" id="C9YEE5"/>
<organism evidence="2">
    <name type="scientific">Curvibacter symbiont subsp. Hydra magnipapillata</name>
    <dbReference type="NCBI Taxonomy" id="667019"/>
    <lineage>
        <taxon>Bacteria</taxon>
        <taxon>Pseudomonadati</taxon>
        <taxon>Pseudomonadota</taxon>
        <taxon>Betaproteobacteria</taxon>
        <taxon>Burkholderiales</taxon>
        <taxon>Comamonadaceae</taxon>
        <taxon>Curvibacter</taxon>
    </lineage>
</organism>
<protein>
    <recommendedName>
        <fullName evidence="1">DUF8198 domain-containing protein</fullName>
    </recommendedName>
</protein>
<evidence type="ECO:0000313" key="2">
    <source>
        <dbReference type="EMBL" id="CBA31916.1"/>
    </source>
</evidence>
<evidence type="ECO:0000259" key="1">
    <source>
        <dbReference type="Pfam" id="PF26621"/>
    </source>
</evidence>